<evidence type="ECO:0000256" key="4">
    <source>
        <dbReference type="SAM" id="MobiDB-lite"/>
    </source>
</evidence>
<dbReference type="PANTHER" id="PTHR31642">
    <property type="entry name" value="TRICHOTHECENE 3-O-ACETYLTRANSFERASE"/>
    <property type="match status" value="1"/>
</dbReference>
<dbReference type="GO" id="GO:0016747">
    <property type="term" value="F:acyltransferase activity, transferring groups other than amino-acyl groups"/>
    <property type="evidence" value="ECO:0007669"/>
    <property type="project" value="TreeGrafter"/>
</dbReference>
<evidence type="ECO:0000256" key="2">
    <source>
        <dbReference type="ARBA" id="ARBA00022679"/>
    </source>
</evidence>
<accession>A0A811RI74</accession>
<evidence type="ECO:0000313" key="5">
    <source>
        <dbReference type="EMBL" id="CAD6269663.1"/>
    </source>
</evidence>
<comment type="caution">
    <text evidence="5">The sequence shown here is derived from an EMBL/GenBank/DDBJ whole genome shotgun (WGS) entry which is preliminary data.</text>
</comment>
<feature type="region of interest" description="Disordered" evidence="4">
    <location>
        <begin position="166"/>
        <end position="185"/>
    </location>
</feature>
<dbReference type="EMBL" id="CAJGYO010000015">
    <property type="protein sequence ID" value="CAD6269663.1"/>
    <property type="molecule type" value="Genomic_DNA"/>
</dbReference>
<evidence type="ECO:0000256" key="3">
    <source>
        <dbReference type="ARBA" id="ARBA00023315"/>
    </source>
</evidence>
<dbReference type="Pfam" id="PF02458">
    <property type="entry name" value="Transferase"/>
    <property type="match status" value="1"/>
</dbReference>
<keyword evidence="3" id="KW-0012">Acyltransferase</keyword>
<dbReference type="AlphaFoldDB" id="A0A811RI74"/>
<protein>
    <submittedName>
        <fullName evidence="5">Uncharacterized protein</fullName>
    </submittedName>
</protein>
<dbReference type="Gene3D" id="3.30.559.10">
    <property type="entry name" value="Chloramphenicol acetyltransferase-like domain"/>
    <property type="match status" value="3"/>
</dbReference>
<dbReference type="OrthoDB" id="683339at2759"/>
<keyword evidence="2" id="KW-0808">Transferase</keyword>
<evidence type="ECO:0000256" key="1">
    <source>
        <dbReference type="ARBA" id="ARBA00009861"/>
    </source>
</evidence>
<reference evidence="5" key="1">
    <citation type="submission" date="2020-10" db="EMBL/GenBank/DDBJ databases">
        <authorList>
            <person name="Han B."/>
            <person name="Lu T."/>
            <person name="Zhao Q."/>
            <person name="Huang X."/>
            <person name="Zhao Y."/>
        </authorList>
    </citation>
    <scope>NUCLEOTIDE SEQUENCE</scope>
</reference>
<organism evidence="5 6">
    <name type="scientific">Miscanthus lutarioriparius</name>
    <dbReference type="NCBI Taxonomy" id="422564"/>
    <lineage>
        <taxon>Eukaryota</taxon>
        <taxon>Viridiplantae</taxon>
        <taxon>Streptophyta</taxon>
        <taxon>Embryophyta</taxon>
        <taxon>Tracheophyta</taxon>
        <taxon>Spermatophyta</taxon>
        <taxon>Magnoliopsida</taxon>
        <taxon>Liliopsida</taxon>
        <taxon>Poales</taxon>
        <taxon>Poaceae</taxon>
        <taxon>PACMAD clade</taxon>
        <taxon>Panicoideae</taxon>
        <taxon>Andropogonodae</taxon>
        <taxon>Andropogoneae</taxon>
        <taxon>Saccharinae</taxon>
        <taxon>Miscanthus</taxon>
    </lineage>
</organism>
<dbReference type="PANTHER" id="PTHR31642:SF138">
    <property type="entry name" value="PUTRESCINE HYDROXYCINNAMOYLTRANSFERASE 1"/>
    <property type="match status" value="1"/>
</dbReference>
<evidence type="ECO:0000313" key="6">
    <source>
        <dbReference type="Proteomes" id="UP000604825"/>
    </source>
</evidence>
<sequence length="296" mass="31602">MAVEIVESCMVPPGEATPKHRLWLSVFDLVQSRTHTPLAASDPTALAAPRSRIHCTGDGVLFVTARTDATLDKLGNPVPSEELRQMLVPMAEAGDHAGVLAMFQVTFFECGGVCLGTAIHHTVCDGRAGGDFMQMWTANARGDSEAATSLQPCLDRTLLRGRSPPAVRFQHPEYPRHGSAGAPSKTYDENVPFDTAVFPISKNQVEALKGAAGAASAGTGKKVSTYSAVVAHVWQCSCKAKGLSGTAEDSQIYGVGCLRLRMCPPLPRVFFGNTIAIRPYYVNDGHQGEGHRLEPS</sequence>
<dbReference type="InterPro" id="IPR050317">
    <property type="entry name" value="Plant_Fungal_Acyltransferase"/>
</dbReference>
<proteinExistence type="inferred from homology"/>
<dbReference type="Proteomes" id="UP000604825">
    <property type="component" value="Unassembled WGS sequence"/>
</dbReference>
<gene>
    <name evidence="5" type="ORF">NCGR_LOCUS52965</name>
</gene>
<dbReference type="InterPro" id="IPR023213">
    <property type="entry name" value="CAT-like_dom_sf"/>
</dbReference>
<name>A0A811RI74_9POAL</name>
<keyword evidence="6" id="KW-1185">Reference proteome</keyword>
<comment type="similarity">
    <text evidence="1">Belongs to the plant acyltransferase family.</text>
</comment>